<dbReference type="PROSITE" id="PS51186">
    <property type="entry name" value="GNAT"/>
    <property type="match status" value="1"/>
</dbReference>
<proteinExistence type="predicted"/>
<feature type="domain" description="N-acetyltransferase" evidence="2">
    <location>
        <begin position="6"/>
        <end position="183"/>
    </location>
</feature>
<dbReference type="EMBL" id="NBYO01000001">
    <property type="protein sequence ID" value="OXT02239.1"/>
    <property type="molecule type" value="Genomic_DNA"/>
</dbReference>
<sequence>MNNPDIAFRPARAEDLPILAVWLARPHWREWWGAPEDELSMIRDMIEGRDPAEPYLIEMDGEPVGYIQSCRVADILDSGLGEDHPWLSSLPPEAVGIDLSLADGETLGRGLGSAALTLFLDHLYAQGHRIIVIDPAADNHRAIGAYRKAGFVAVPRVKDCPNDIHIMVHGPSNHHLIPTDNKTRLA</sequence>
<dbReference type="GO" id="GO:0046677">
    <property type="term" value="P:response to antibiotic"/>
    <property type="evidence" value="ECO:0007669"/>
    <property type="project" value="UniProtKB-KW"/>
</dbReference>
<dbReference type="Gene3D" id="3.40.630.30">
    <property type="match status" value="1"/>
</dbReference>
<accession>A0A231V218</accession>
<gene>
    <name evidence="3" type="ORF">B7H23_04810</name>
</gene>
<evidence type="ECO:0000313" key="3">
    <source>
        <dbReference type="EMBL" id="OXT02239.1"/>
    </source>
</evidence>
<evidence type="ECO:0000259" key="2">
    <source>
        <dbReference type="PROSITE" id="PS51186"/>
    </source>
</evidence>
<dbReference type="GO" id="GO:0016410">
    <property type="term" value="F:N-acyltransferase activity"/>
    <property type="evidence" value="ECO:0007669"/>
    <property type="project" value="TreeGrafter"/>
</dbReference>
<dbReference type="PANTHER" id="PTHR31438:SF1">
    <property type="entry name" value="LYSINE N-ACYLTRANSFERASE C17G9.06C-RELATED"/>
    <property type="match status" value="1"/>
</dbReference>
<name>A0A231V218_9HYPH</name>
<keyword evidence="1" id="KW-0046">Antibiotic resistance</keyword>
<evidence type="ECO:0000313" key="4">
    <source>
        <dbReference type="Proteomes" id="UP000215405"/>
    </source>
</evidence>
<organism evidence="3 4">
    <name type="scientific">Notoacmeibacter marinus</name>
    <dbReference type="NCBI Taxonomy" id="1876515"/>
    <lineage>
        <taxon>Bacteria</taxon>
        <taxon>Pseudomonadati</taxon>
        <taxon>Pseudomonadota</taxon>
        <taxon>Alphaproteobacteria</taxon>
        <taxon>Hyphomicrobiales</taxon>
        <taxon>Notoacmeibacteraceae</taxon>
        <taxon>Notoacmeibacter</taxon>
    </lineage>
</organism>
<keyword evidence="4" id="KW-1185">Reference proteome</keyword>
<dbReference type="Pfam" id="PF13523">
    <property type="entry name" value="Acetyltransf_8"/>
    <property type="match status" value="1"/>
</dbReference>
<dbReference type="RefSeq" id="WP_094076199.1">
    <property type="nucleotide sequence ID" value="NZ_NBYO01000001.1"/>
</dbReference>
<dbReference type="InterPro" id="IPR000182">
    <property type="entry name" value="GNAT_dom"/>
</dbReference>
<dbReference type="Proteomes" id="UP000215405">
    <property type="component" value="Unassembled WGS sequence"/>
</dbReference>
<dbReference type="PANTHER" id="PTHR31438">
    <property type="entry name" value="LYSINE N-ACYLTRANSFERASE C17G9.06C-RELATED"/>
    <property type="match status" value="1"/>
</dbReference>
<dbReference type="AlphaFoldDB" id="A0A231V218"/>
<dbReference type="SUPFAM" id="SSF55729">
    <property type="entry name" value="Acyl-CoA N-acyltransferases (Nat)"/>
    <property type="match status" value="1"/>
</dbReference>
<reference evidence="4" key="1">
    <citation type="journal article" date="2017" name="Int. J. Syst. Evol. Microbiol.">
        <title>Notoacmeibacter marinus gen. nov., sp. nov., isolated from the gut of a limpet and proposal of Notoacmeibacteraceae fam. nov. in the order Rhizobiales of the class Alphaproteobacteria.</title>
        <authorList>
            <person name="Huang Z."/>
            <person name="Guo F."/>
            <person name="Lai Q."/>
        </authorList>
    </citation>
    <scope>NUCLEOTIDE SEQUENCE [LARGE SCALE GENOMIC DNA]</scope>
    <source>
        <strain evidence="4">XMTR2A4</strain>
    </source>
</reference>
<comment type="caution">
    <text evidence="3">The sequence shown here is derived from an EMBL/GenBank/DDBJ whole genome shotgun (WGS) entry which is preliminary data.</text>
</comment>
<dbReference type="InterPro" id="IPR016181">
    <property type="entry name" value="Acyl_CoA_acyltransferase"/>
</dbReference>
<evidence type="ECO:0000256" key="1">
    <source>
        <dbReference type="ARBA" id="ARBA00023251"/>
    </source>
</evidence>
<protein>
    <recommendedName>
        <fullName evidence="2">N-acetyltransferase domain-containing protein</fullName>
    </recommendedName>
</protein>